<name>W8T155_PEPAC</name>
<dbReference type="STRING" id="1286171.EAL2_c01300"/>
<evidence type="ECO:0000256" key="7">
    <source>
        <dbReference type="HAMAP-Rule" id="MF_00108"/>
    </source>
</evidence>
<proteinExistence type="inferred from homology"/>
<dbReference type="PATRIC" id="fig|1286171.3.peg.97"/>
<evidence type="ECO:0000313" key="9">
    <source>
        <dbReference type="Proteomes" id="UP000019591"/>
    </source>
</evidence>
<evidence type="ECO:0000256" key="1">
    <source>
        <dbReference type="ARBA" id="ARBA00001282"/>
    </source>
</evidence>
<feature type="site" description="Transition state stabilizer" evidence="7">
    <location>
        <position position="14"/>
    </location>
</feature>
<dbReference type="FunFam" id="3.90.550.10:FF:000003">
    <property type="entry name" value="2-C-methyl-D-erythritol 4-phosphate cytidylyltransferase"/>
    <property type="match status" value="1"/>
</dbReference>
<dbReference type="AlphaFoldDB" id="W8T155"/>
<gene>
    <name evidence="8" type="primary">ispD1</name>
    <name evidence="7" type="synonym">ispD</name>
    <name evidence="8" type="ORF">EAL2_c01300</name>
</gene>
<keyword evidence="5 7" id="KW-0548">Nucleotidyltransferase</keyword>
<dbReference type="InterPro" id="IPR001228">
    <property type="entry name" value="IspD"/>
</dbReference>
<evidence type="ECO:0000256" key="4">
    <source>
        <dbReference type="ARBA" id="ARBA00022679"/>
    </source>
</evidence>
<dbReference type="UniPathway" id="UPA00056">
    <property type="reaction ID" value="UER00093"/>
</dbReference>
<comment type="similarity">
    <text evidence="3 7">Belongs to the IspD/TarI cytidylyltransferase family. IspD subfamily.</text>
</comment>
<comment type="pathway">
    <text evidence="2 7">Isoprenoid biosynthesis; isopentenyl diphosphate biosynthesis via DXP pathway; isopentenyl diphosphate from 1-deoxy-D-xylulose 5-phosphate: step 2/6.</text>
</comment>
<evidence type="ECO:0000256" key="6">
    <source>
        <dbReference type="ARBA" id="ARBA00023229"/>
    </source>
</evidence>
<evidence type="ECO:0000256" key="3">
    <source>
        <dbReference type="ARBA" id="ARBA00009789"/>
    </source>
</evidence>
<dbReference type="eggNOG" id="COG1211">
    <property type="taxonomic scope" value="Bacteria"/>
</dbReference>
<dbReference type="SUPFAM" id="SSF53448">
    <property type="entry name" value="Nucleotide-diphospho-sugar transferases"/>
    <property type="match status" value="1"/>
</dbReference>
<dbReference type="Pfam" id="PF01128">
    <property type="entry name" value="IspD"/>
    <property type="match status" value="1"/>
</dbReference>
<evidence type="ECO:0000256" key="2">
    <source>
        <dbReference type="ARBA" id="ARBA00004787"/>
    </source>
</evidence>
<sequence>MNSVVIVGAGKGKRMKSDINKVYLRVAGKPVLQLTIEKFMSMDEIDELVVVISRDDEEIFGEMQRSIYISKPLKIAYGGAERRDSVYNGLRLVDTACDVVLIHDAARPLVDKADAIKSIECARENGACALAVRVKDTVKIADDEGFVESTPERDKLWAVQTPQTFKYKLIMEAYRRSIEEGLMATDDCMMAESAGFRVKLVEGSYENIKITTPEDMLFAKEILKRM</sequence>
<comment type="catalytic activity">
    <reaction evidence="1 7">
        <text>2-C-methyl-D-erythritol 4-phosphate + CTP + H(+) = 4-CDP-2-C-methyl-D-erythritol + diphosphate</text>
        <dbReference type="Rhea" id="RHEA:13429"/>
        <dbReference type="ChEBI" id="CHEBI:15378"/>
        <dbReference type="ChEBI" id="CHEBI:33019"/>
        <dbReference type="ChEBI" id="CHEBI:37563"/>
        <dbReference type="ChEBI" id="CHEBI:57823"/>
        <dbReference type="ChEBI" id="CHEBI:58262"/>
        <dbReference type="EC" id="2.7.7.60"/>
    </reaction>
</comment>
<protein>
    <recommendedName>
        <fullName evidence="7">2-C-methyl-D-erythritol 4-phosphate cytidylyltransferase</fullName>
        <ecNumber evidence="7">2.7.7.60</ecNumber>
    </recommendedName>
    <alternativeName>
        <fullName evidence="7">4-diphosphocytidyl-2C-methyl-D-erythritol synthase</fullName>
    </alternativeName>
    <alternativeName>
        <fullName evidence="7">MEP cytidylyltransferase</fullName>
        <shortName evidence="7">MCT</shortName>
    </alternativeName>
</protein>
<dbReference type="RefSeq" id="WP_025434509.1">
    <property type="nucleotide sequence ID" value="NZ_CP007452.1"/>
</dbReference>
<keyword evidence="6 7" id="KW-0414">Isoprene biosynthesis</keyword>
<dbReference type="PROSITE" id="PS01295">
    <property type="entry name" value="ISPD"/>
    <property type="match status" value="1"/>
</dbReference>
<dbReference type="PANTHER" id="PTHR32125">
    <property type="entry name" value="2-C-METHYL-D-ERYTHRITOL 4-PHOSPHATE CYTIDYLYLTRANSFERASE, CHLOROPLASTIC"/>
    <property type="match status" value="1"/>
</dbReference>
<reference evidence="8 9" key="1">
    <citation type="journal article" date="2014" name="Genome Announc.">
        <title>Complete Genome Sequence of Amino Acid-Utilizing Eubacterium acidaminophilum al-2 (DSM 3953).</title>
        <authorList>
            <person name="Poehlein A."/>
            <person name="Andreesen J.R."/>
            <person name="Daniel R."/>
        </authorList>
    </citation>
    <scope>NUCLEOTIDE SEQUENCE [LARGE SCALE GENOMIC DNA]</scope>
    <source>
        <strain evidence="8 9">DSM 3953</strain>
    </source>
</reference>
<evidence type="ECO:0000256" key="5">
    <source>
        <dbReference type="ARBA" id="ARBA00022695"/>
    </source>
</evidence>
<dbReference type="OrthoDB" id="9806837at2"/>
<dbReference type="HOGENOM" id="CLU_061281_2_2_9"/>
<accession>W8T155</accession>
<dbReference type="InterPro" id="IPR018294">
    <property type="entry name" value="ISPD_synthase_CS"/>
</dbReference>
<dbReference type="InterPro" id="IPR050088">
    <property type="entry name" value="IspD/TarI_cytidylyltransf_bact"/>
</dbReference>
<dbReference type="NCBIfam" id="TIGR00453">
    <property type="entry name" value="ispD"/>
    <property type="match status" value="1"/>
</dbReference>
<evidence type="ECO:0000313" key="8">
    <source>
        <dbReference type="EMBL" id="AHM55464.1"/>
    </source>
</evidence>
<feature type="site" description="Positions MEP for the nucleophilic attack" evidence="7">
    <location>
        <position position="153"/>
    </location>
</feature>
<dbReference type="GO" id="GO:0019288">
    <property type="term" value="P:isopentenyl diphosphate biosynthetic process, methylerythritol 4-phosphate pathway"/>
    <property type="evidence" value="ECO:0007669"/>
    <property type="project" value="UniProtKB-UniRule"/>
</dbReference>
<dbReference type="Gene3D" id="3.90.550.10">
    <property type="entry name" value="Spore Coat Polysaccharide Biosynthesis Protein SpsA, Chain A"/>
    <property type="match status" value="1"/>
</dbReference>
<comment type="function">
    <text evidence="7">Catalyzes the formation of 4-diphosphocytidyl-2-C-methyl-D-erythritol from CTP and 2-C-methyl-D-erythritol 4-phosphate (MEP).</text>
</comment>
<dbReference type="HAMAP" id="MF_00108">
    <property type="entry name" value="IspD"/>
    <property type="match status" value="1"/>
</dbReference>
<dbReference type="InterPro" id="IPR034683">
    <property type="entry name" value="IspD/TarI"/>
</dbReference>
<dbReference type="Proteomes" id="UP000019591">
    <property type="component" value="Chromosome"/>
</dbReference>
<organism evidence="8 9">
    <name type="scientific">Peptoclostridium acidaminophilum DSM 3953</name>
    <dbReference type="NCBI Taxonomy" id="1286171"/>
    <lineage>
        <taxon>Bacteria</taxon>
        <taxon>Bacillati</taxon>
        <taxon>Bacillota</taxon>
        <taxon>Clostridia</taxon>
        <taxon>Peptostreptococcales</taxon>
        <taxon>Peptoclostridiaceae</taxon>
        <taxon>Peptoclostridium</taxon>
    </lineage>
</organism>
<dbReference type="KEGG" id="eac:EAL2_c01300"/>
<dbReference type="GO" id="GO:0050518">
    <property type="term" value="F:2-C-methyl-D-erythritol 4-phosphate cytidylyltransferase activity"/>
    <property type="evidence" value="ECO:0007669"/>
    <property type="project" value="UniProtKB-UniRule"/>
</dbReference>
<dbReference type="EMBL" id="CP007452">
    <property type="protein sequence ID" value="AHM55464.1"/>
    <property type="molecule type" value="Genomic_DNA"/>
</dbReference>
<keyword evidence="4 7" id="KW-0808">Transferase</keyword>
<keyword evidence="9" id="KW-1185">Reference proteome</keyword>
<dbReference type="CDD" id="cd02516">
    <property type="entry name" value="CDP-ME_synthetase"/>
    <property type="match status" value="1"/>
</dbReference>
<feature type="site" description="Positions MEP for the nucleophilic attack" evidence="7">
    <location>
        <position position="209"/>
    </location>
</feature>
<feature type="site" description="Transition state stabilizer" evidence="7">
    <location>
        <position position="21"/>
    </location>
</feature>
<dbReference type="PANTHER" id="PTHR32125:SF4">
    <property type="entry name" value="2-C-METHYL-D-ERYTHRITOL 4-PHOSPHATE CYTIDYLYLTRANSFERASE, CHLOROPLASTIC"/>
    <property type="match status" value="1"/>
</dbReference>
<dbReference type="EC" id="2.7.7.60" evidence="7"/>
<dbReference type="InterPro" id="IPR029044">
    <property type="entry name" value="Nucleotide-diphossugar_trans"/>
</dbReference>